<feature type="compositionally biased region" description="Basic and acidic residues" evidence="2">
    <location>
        <begin position="85"/>
        <end position="98"/>
    </location>
</feature>
<gene>
    <name evidence="3" type="ORF">CVLEPA_LOCUS29140</name>
</gene>
<organism evidence="3 4">
    <name type="scientific">Clavelina lepadiformis</name>
    <name type="common">Light-bulb sea squirt</name>
    <name type="synonym">Ascidia lepadiformis</name>
    <dbReference type="NCBI Taxonomy" id="159417"/>
    <lineage>
        <taxon>Eukaryota</taxon>
        <taxon>Metazoa</taxon>
        <taxon>Chordata</taxon>
        <taxon>Tunicata</taxon>
        <taxon>Ascidiacea</taxon>
        <taxon>Aplousobranchia</taxon>
        <taxon>Clavelinidae</taxon>
        <taxon>Clavelina</taxon>
    </lineage>
</organism>
<feature type="compositionally biased region" description="Basic and acidic residues" evidence="2">
    <location>
        <begin position="10"/>
        <end position="21"/>
    </location>
</feature>
<protein>
    <submittedName>
        <fullName evidence="3">Uncharacterized protein</fullName>
    </submittedName>
</protein>
<feature type="region of interest" description="Disordered" evidence="2">
    <location>
        <begin position="426"/>
        <end position="456"/>
    </location>
</feature>
<dbReference type="Proteomes" id="UP001642483">
    <property type="component" value="Unassembled WGS sequence"/>
</dbReference>
<feature type="compositionally biased region" description="Basic and acidic residues" evidence="2">
    <location>
        <begin position="51"/>
        <end position="78"/>
    </location>
</feature>
<evidence type="ECO:0000313" key="4">
    <source>
        <dbReference type="Proteomes" id="UP001642483"/>
    </source>
</evidence>
<feature type="region of interest" description="Disordered" evidence="2">
    <location>
        <begin position="1"/>
        <end position="120"/>
    </location>
</feature>
<feature type="compositionally biased region" description="Basic residues" evidence="2">
    <location>
        <begin position="22"/>
        <end position="35"/>
    </location>
</feature>
<proteinExistence type="predicted"/>
<dbReference type="EMBL" id="CAWYQH010000152">
    <property type="protein sequence ID" value="CAK8695936.1"/>
    <property type="molecule type" value="Genomic_DNA"/>
</dbReference>
<evidence type="ECO:0000256" key="2">
    <source>
        <dbReference type="SAM" id="MobiDB-lite"/>
    </source>
</evidence>
<comment type="caution">
    <text evidence="3">The sequence shown here is derived from an EMBL/GenBank/DDBJ whole genome shotgun (WGS) entry which is preliminary data.</text>
</comment>
<reference evidence="3 4" key="1">
    <citation type="submission" date="2024-02" db="EMBL/GenBank/DDBJ databases">
        <authorList>
            <person name="Daric V."/>
            <person name="Darras S."/>
        </authorList>
    </citation>
    <scope>NUCLEOTIDE SEQUENCE [LARGE SCALE GENOMIC DNA]</scope>
</reference>
<name>A0ABP0GW31_CLALP</name>
<sequence>MPDKVEEDSPDVKRGEEEDAKRSKKKSRRSRHAKKAEKEQKNTEPSSGNADRNHTEEDAHPKSADKARKPILRTKDTPPSRSKVMIKESNKKMDEGRRNRTTPAITINTPLRGHPDSPLKPYKFRAAAPAIRGSLISATTPGTAKSEERKPLDVQAGMKALQQLIDAIGVGTRMLEFKEMLKAKVVVGMGGHVARPLLEQLNTFEKIIEELSVLWKINRVDLDLLEHLLNEIGMLERFTPDIEKYKSTVGYSSLPASSEREVTTIISSLHNLLQGSEESSGIYTTLCFLHYGDVYSFTRAKLSCMKAELSSLLNLHRTQLVYIAKVAADSRGYVTLFQMPCSISKKIVLYARKNHDILMSLGLKGIQVTGSDGLRYTQSMSYLLEKIPVGTQTSEDDNQIQSRNARTAPTLSLLPPLGQRLKNLTSGTGLKTRELSAQKPRTPHTELPYVSRPDVVPTPSPRKIDLSFAPQVDPDEAKFERRVNLLKSTLDRISNHQSEELVTVLLDQIQNLHRKIASLKKDLKEKTRELNSSQGFINKAEKEMKIMEMRLETKAHQISDTNDQLLKRIKKLMAENIRLKESLEQVCAEIDIHRQLEKENRFGNSVRAVRIGRLQTAAV</sequence>
<evidence type="ECO:0000256" key="1">
    <source>
        <dbReference type="SAM" id="Coils"/>
    </source>
</evidence>
<feature type="coiled-coil region" evidence="1">
    <location>
        <begin position="502"/>
        <end position="589"/>
    </location>
</feature>
<keyword evidence="1" id="KW-0175">Coiled coil</keyword>
<evidence type="ECO:0000313" key="3">
    <source>
        <dbReference type="EMBL" id="CAK8695936.1"/>
    </source>
</evidence>
<keyword evidence="4" id="KW-1185">Reference proteome</keyword>
<accession>A0ABP0GW31</accession>